<proteinExistence type="predicted"/>
<sequence length="266" mass="31985">MAFHGQINYNHDYNLDLYYFNYVSYNNTVHLSHKTYIYGSHYLIYNIDKLYKHKGVNDYFIEETNDMKEFLIKILEKYEKENLYQLGYGSVSKVKLNNTFTKLNGLVQIENGLRNFMAFDIHFIPRQLCKYSHTDISFYRNIICMNITSKSFEDFVDSELSIYFKYMLMTRIIFAKNQQDLYDIKFSVFGVDLNVNREIITKESIDKTNVLLDVYKTLMYDNYGLELPNEIWNYIAKIIVEYNYDDIINSLKIKIQEFFKQYEANI</sequence>
<protein>
    <submittedName>
        <fullName evidence="1">Uncharacterized protein</fullName>
    </submittedName>
</protein>
<organism evidence="1">
    <name type="scientific">viral metagenome</name>
    <dbReference type="NCBI Taxonomy" id="1070528"/>
    <lineage>
        <taxon>unclassified sequences</taxon>
        <taxon>metagenomes</taxon>
        <taxon>organismal metagenomes</taxon>
    </lineage>
</organism>
<name>A0A6C0E793_9ZZZZ</name>
<dbReference type="AlphaFoldDB" id="A0A6C0E793"/>
<dbReference type="EMBL" id="MN739745">
    <property type="protein sequence ID" value="QHT24440.1"/>
    <property type="molecule type" value="Genomic_DNA"/>
</dbReference>
<accession>A0A6C0E793</accession>
<evidence type="ECO:0000313" key="1">
    <source>
        <dbReference type="EMBL" id="QHT24440.1"/>
    </source>
</evidence>
<reference evidence="1" key="1">
    <citation type="journal article" date="2020" name="Nature">
        <title>Giant virus diversity and host interactions through global metagenomics.</title>
        <authorList>
            <person name="Schulz F."/>
            <person name="Roux S."/>
            <person name="Paez-Espino D."/>
            <person name="Jungbluth S."/>
            <person name="Walsh D.A."/>
            <person name="Denef V.J."/>
            <person name="McMahon K.D."/>
            <person name="Konstantinidis K.T."/>
            <person name="Eloe-Fadrosh E.A."/>
            <person name="Kyrpides N.C."/>
            <person name="Woyke T."/>
        </authorList>
    </citation>
    <scope>NUCLEOTIDE SEQUENCE</scope>
    <source>
        <strain evidence="1">GVMAG-M-3300023179-150</strain>
    </source>
</reference>